<dbReference type="Gene3D" id="2.60.120.200">
    <property type="match status" value="1"/>
</dbReference>
<keyword evidence="1" id="KW-0677">Repeat</keyword>
<evidence type="ECO:0000313" key="6">
    <source>
        <dbReference type="Proteomes" id="UP000557857"/>
    </source>
</evidence>
<dbReference type="InterPro" id="IPR027994">
    <property type="entry name" value="WxL_dom"/>
</dbReference>
<dbReference type="SUPFAM" id="SSF49899">
    <property type="entry name" value="Concanavalin A-like lectins/glucanases"/>
    <property type="match status" value="1"/>
</dbReference>
<name>A0A848N0J4_ENTMU</name>
<dbReference type="InterPro" id="IPR009459">
    <property type="entry name" value="MucBP_dom"/>
</dbReference>
<dbReference type="Pfam" id="PF18483">
    <property type="entry name" value="Lectin_L-type_dom"/>
    <property type="match status" value="1"/>
</dbReference>
<reference evidence="5 6" key="1">
    <citation type="submission" date="2020-04" db="EMBL/GenBank/DDBJ databases">
        <authorList>
            <person name="Abaymova A."/>
            <person name="Teymurazov M."/>
            <person name="Tazyna O."/>
            <person name="Chatushin Y."/>
            <person name="Svetoch E."/>
            <person name="Pereligyn V."/>
            <person name="Pohylenko V."/>
            <person name="Platonov M."/>
            <person name="Kartsev N."/>
            <person name="Skryabin Y."/>
            <person name="Sizova A."/>
            <person name="Solomentsev V."/>
            <person name="Kislichkina A."/>
            <person name="Bogun A."/>
        </authorList>
    </citation>
    <scope>NUCLEOTIDE SEQUENCE [LARGE SCALE GENOMIC DNA]</scope>
    <source>
        <strain evidence="6">SCPM-O-B-8398 (E28)</strain>
    </source>
</reference>
<sequence length="703" mass="79667">MIINKLRKMILLITILAIPILFMPIGSLVYSETSDNYDGEQEKPEISNIENYLRIEQESEPKFFFENDRLEGTVKELMKVTFFSDTDVFEVRVILPKEANMLEEELSAGVDAKHGEKPYEWIIQTKCAQNTFVIALEFELTGSYELFVNDVKTTLEIVEQEVEDETINDKDKSDFSLESYKEEEFLDFDDDLVANEGLDNEIERNISEQSDTENKFNTIVHIDNFLEYFGLTGQSYLDGDLVVMTTNGRDQTGGFYLKNKINSNYPFRLEGKVFLGVNNNSADGMGFGFHRDEAGAIGLPASGFGMAGLRDIFGFKLDTYYNRTNFPPYRPDPISSGAFGSFVYMDNEWFTSYMGDNAPARSINRPSNVYTDISISLSENSILRVDYEGKVWEKELPENLSNNDLSFLVSSSTGSVTAWQQFHFESFSYSRNYSEVIIKFVDQDGLEILQSENLTGLVGDNYQTAYREISGYTLSEIPENSSGLFTEETQIVKYVYEKNHFDSVLPLDPLSPDKEVQPDRPAPLPEDQGPLSFDFISSFSFGSQVISVNDQTYYALPQRLLNEDGTVNETEERPNYVQISDRRPVSERNGWQLSVTQNGQFSNQNGHELIGSEIQLFNQELVTAQGGTMPELQEKPVQRILPNTKKVLLQADKESGTGTWIYRFGDQNTADKSVGLYVPKGTNPEATSYSTKLTWELSSVPDN</sequence>
<proteinExistence type="predicted"/>
<dbReference type="AlphaFoldDB" id="A0A848N0J4"/>
<dbReference type="InterPro" id="IPR013320">
    <property type="entry name" value="ConA-like_dom_sf"/>
</dbReference>
<comment type="caution">
    <text evidence="5">The sequence shown here is derived from an EMBL/GenBank/DDBJ whole genome shotgun (WGS) entry which is preliminary data.</text>
</comment>
<evidence type="ECO:0000259" key="4">
    <source>
        <dbReference type="Pfam" id="PF13731"/>
    </source>
</evidence>
<evidence type="ECO:0000256" key="2">
    <source>
        <dbReference type="SAM" id="MobiDB-lite"/>
    </source>
</evidence>
<feature type="region of interest" description="Disordered" evidence="2">
    <location>
        <begin position="507"/>
        <end position="527"/>
    </location>
</feature>
<evidence type="ECO:0000256" key="1">
    <source>
        <dbReference type="ARBA" id="ARBA00022737"/>
    </source>
</evidence>
<dbReference type="Pfam" id="PF13731">
    <property type="entry name" value="WxL"/>
    <property type="match status" value="1"/>
</dbReference>
<gene>
    <name evidence="5" type="ORF">HI921_15250</name>
</gene>
<evidence type="ECO:0008006" key="7">
    <source>
        <dbReference type="Google" id="ProtNLM"/>
    </source>
</evidence>
<feature type="domain" description="MucBP" evidence="3">
    <location>
        <begin position="436"/>
        <end position="497"/>
    </location>
</feature>
<protein>
    <recommendedName>
        <fullName evidence="7">WxL domain-containing protein</fullName>
    </recommendedName>
</protein>
<feature type="domain" description="WxL" evidence="4">
    <location>
        <begin position="499"/>
        <end position="701"/>
    </location>
</feature>
<evidence type="ECO:0000313" key="5">
    <source>
        <dbReference type="EMBL" id="NMP59795.1"/>
    </source>
</evidence>
<organism evidence="5 6">
    <name type="scientific">Enterococcus mundtii</name>
    <dbReference type="NCBI Taxonomy" id="53346"/>
    <lineage>
        <taxon>Bacteria</taxon>
        <taxon>Bacillati</taxon>
        <taxon>Bacillota</taxon>
        <taxon>Bacilli</taxon>
        <taxon>Lactobacillales</taxon>
        <taxon>Enterococcaceae</taxon>
        <taxon>Enterococcus</taxon>
    </lineage>
</organism>
<evidence type="ECO:0000259" key="3">
    <source>
        <dbReference type="Pfam" id="PF06458"/>
    </source>
</evidence>
<dbReference type="EMBL" id="JABCAG010000090">
    <property type="protein sequence ID" value="NMP59795.1"/>
    <property type="molecule type" value="Genomic_DNA"/>
</dbReference>
<dbReference type="Pfam" id="PF06458">
    <property type="entry name" value="MucBP"/>
    <property type="match status" value="1"/>
</dbReference>
<dbReference type="Gene3D" id="3.10.20.320">
    <property type="entry name" value="Putative peptidoglycan bound protein (lpxtg motif)"/>
    <property type="match status" value="1"/>
</dbReference>
<dbReference type="Proteomes" id="UP000557857">
    <property type="component" value="Unassembled WGS sequence"/>
</dbReference>
<dbReference type="RefSeq" id="WP_169059259.1">
    <property type="nucleotide sequence ID" value="NZ_JABCAG010000090.1"/>
</dbReference>
<accession>A0A848N0J4</accession>